<organism evidence="1 2">
    <name type="scientific">Sphingomonas astaxanthinifaciens DSM 22298</name>
    <dbReference type="NCBI Taxonomy" id="1123267"/>
    <lineage>
        <taxon>Bacteria</taxon>
        <taxon>Pseudomonadati</taxon>
        <taxon>Pseudomonadota</taxon>
        <taxon>Alphaproteobacteria</taxon>
        <taxon>Sphingomonadales</taxon>
        <taxon>Sphingomonadaceae</taxon>
        <taxon>Sphingomonas</taxon>
    </lineage>
</organism>
<dbReference type="InterPro" id="IPR003749">
    <property type="entry name" value="ThiS/MoaD-like"/>
</dbReference>
<comment type="caution">
    <text evidence="1">The sequence shown here is derived from an EMBL/GenBank/DDBJ whole genome shotgun (WGS) entry which is preliminary data.</text>
</comment>
<dbReference type="Proteomes" id="UP001156703">
    <property type="component" value="Unassembled WGS sequence"/>
</dbReference>
<dbReference type="Gene3D" id="3.10.20.30">
    <property type="match status" value="1"/>
</dbReference>
<dbReference type="InterPro" id="IPR012675">
    <property type="entry name" value="Beta-grasp_dom_sf"/>
</dbReference>
<reference evidence="2" key="1">
    <citation type="journal article" date="2019" name="Int. J. Syst. Evol. Microbiol.">
        <title>The Global Catalogue of Microorganisms (GCM) 10K type strain sequencing project: providing services to taxonomists for standard genome sequencing and annotation.</title>
        <authorList>
            <consortium name="The Broad Institute Genomics Platform"/>
            <consortium name="The Broad Institute Genome Sequencing Center for Infectious Disease"/>
            <person name="Wu L."/>
            <person name="Ma J."/>
        </authorList>
    </citation>
    <scope>NUCLEOTIDE SEQUENCE [LARGE SCALE GENOMIC DNA]</scope>
    <source>
        <strain evidence="2">NBRC 102146</strain>
    </source>
</reference>
<dbReference type="InterPro" id="IPR016155">
    <property type="entry name" value="Mopterin_synth/thiamin_S_b"/>
</dbReference>
<dbReference type="RefSeq" id="WP_029940794.1">
    <property type="nucleotide sequence ID" value="NZ_BSOO01000024.1"/>
</dbReference>
<name>A0ABQ5Z8P7_9SPHN</name>
<accession>A0ABQ5Z8P7</accession>
<dbReference type="SUPFAM" id="SSF54285">
    <property type="entry name" value="MoaD/ThiS"/>
    <property type="match status" value="1"/>
</dbReference>
<evidence type="ECO:0000313" key="2">
    <source>
        <dbReference type="Proteomes" id="UP001156703"/>
    </source>
</evidence>
<evidence type="ECO:0008006" key="3">
    <source>
        <dbReference type="Google" id="ProtNLM"/>
    </source>
</evidence>
<keyword evidence="2" id="KW-1185">Reference proteome</keyword>
<dbReference type="Pfam" id="PF02597">
    <property type="entry name" value="ThiS"/>
    <property type="match status" value="1"/>
</dbReference>
<dbReference type="EMBL" id="BSOO01000024">
    <property type="protein sequence ID" value="GLR48360.1"/>
    <property type="molecule type" value="Genomic_DNA"/>
</dbReference>
<protein>
    <recommendedName>
        <fullName evidence="3">MoaD/ThiS family protein</fullName>
    </recommendedName>
</protein>
<gene>
    <name evidence="1" type="ORF">GCM10007925_20750</name>
</gene>
<evidence type="ECO:0000313" key="1">
    <source>
        <dbReference type="EMBL" id="GLR48360.1"/>
    </source>
</evidence>
<sequence>MDVTFYGRLADHAGRRIAVTAPASGCRVGELRALIEAMHPALGAALGAAGISAFVRDEMVGDDHHLDPADAIEFWPPVSGG</sequence>
<proteinExistence type="predicted"/>